<sequence>MDERGRRRHGGLNQLACPAVHPLVHAALVACVLAFGSAIEVLPEVKLDGLIRSKFQGKVAAVTGGASGIGLSLARRCLRSGMKVVLSDGNPDLIDKASLQLKQENLEGFCTLRADVRDPDDMASVLRCCQENFGRVDIFFNNAGVIGEPDKGVLDTPLESWKWILDTNVVGLINGMQTFVPYMEKQGFETHIVNTASGAGLYSQHRATMGPYVSSKHCAVVLTQAMKVELAQRNSSVTPHLLCPSVVATPLVPNSRFYLSNIRALDNELDPISKQFDERLNQDGMTPDMVADLVLQAVVEDRFLIMTHPEITEKRITSRYHELKQSLSEQPNTGY</sequence>
<accession>L1IVC5</accession>
<keyword evidence="3" id="KW-0472">Membrane</keyword>
<feature type="transmembrane region" description="Helical" evidence="3">
    <location>
        <begin position="12"/>
        <end position="35"/>
    </location>
</feature>
<dbReference type="PROSITE" id="PS51257">
    <property type="entry name" value="PROKAR_LIPOPROTEIN"/>
    <property type="match status" value="1"/>
</dbReference>
<name>L1IVC5_GUITC</name>
<dbReference type="Gene3D" id="3.40.50.720">
    <property type="entry name" value="NAD(P)-binding Rossmann-like Domain"/>
    <property type="match status" value="1"/>
</dbReference>
<evidence type="ECO:0000313" key="6">
    <source>
        <dbReference type="Proteomes" id="UP000011087"/>
    </source>
</evidence>
<evidence type="ECO:0000313" key="4">
    <source>
        <dbReference type="EMBL" id="EKX40067.1"/>
    </source>
</evidence>
<dbReference type="Proteomes" id="UP000011087">
    <property type="component" value="Unassembled WGS sequence"/>
</dbReference>
<comment type="similarity">
    <text evidence="1">Belongs to the short-chain dehydrogenases/reductases (SDR) family.</text>
</comment>
<keyword evidence="2" id="KW-0560">Oxidoreductase</keyword>
<dbReference type="GO" id="GO:0016616">
    <property type="term" value="F:oxidoreductase activity, acting on the CH-OH group of donors, NAD or NADP as acceptor"/>
    <property type="evidence" value="ECO:0007669"/>
    <property type="project" value="UniProtKB-ARBA"/>
</dbReference>
<dbReference type="EMBL" id="JH993034">
    <property type="protein sequence ID" value="EKX40067.1"/>
    <property type="molecule type" value="Genomic_DNA"/>
</dbReference>
<dbReference type="InterPro" id="IPR002347">
    <property type="entry name" value="SDR_fam"/>
</dbReference>
<dbReference type="CDD" id="cd05233">
    <property type="entry name" value="SDR_c"/>
    <property type="match status" value="1"/>
</dbReference>
<protein>
    <submittedName>
        <fullName evidence="4 5">Uncharacterized protein</fullName>
    </submittedName>
</protein>
<dbReference type="PaxDb" id="55529-EKX40067"/>
<keyword evidence="6" id="KW-1185">Reference proteome</keyword>
<dbReference type="PRINTS" id="PR00081">
    <property type="entry name" value="GDHRDH"/>
</dbReference>
<dbReference type="OrthoDB" id="294295at2759"/>
<keyword evidence="3" id="KW-1133">Transmembrane helix</keyword>
<proteinExistence type="inferred from homology"/>
<dbReference type="GeneID" id="17296805"/>
<dbReference type="InterPro" id="IPR036291">
    <property type="entry name" value="NAD(P)-bd_dom_sf"/>
</dbReference>
<evidence type="ECO:0000256" key="1">
    <source>
        <dbReference type="ARBA" id="ARBA00006484"/>
    </source>
</evidence>
<reference evidence="4 6" key="1">
    <citation type="journal article" date="2012" name="Nature">
        <title>Algal genomes reveal evolutionary mosaicism and the fate of nucleomorphs.</title>
        <authorList>
            <consortium name="DOE Joint Genome Institute"/>
            <person name="Curtis B.A."/>
            <person name="Tanifuji G."/>
            <person name="Burki F."/>
            <person name="Gruber A."/>
            <person name="Irimia M."/>
            <person name="Maruyama S."/>
            <person name="Arias M.C."/>
            <person name="Ball S.G."/>
            <person name="Gile G.H."/>
            <person name="Hirakawa Y."/>
            <person name="Hopkins J.F."/>
            <person name="Kuo A."/>
            <person name="Rensing S.A."/>
            <person name="Schmutz J."/>
            <person name="Symeonidi A."/>
            <person name="Elias M."/>
            <person name="Eveleigh R.J."/>
            <person name="Herman E.K."/>
            <person name="Klute M.J."/>
            <person name="Nakayama T."/>
            <person name="Obornik M."/>
            <person name="Reyes-Prieto A."/>
            <person name="Armbrust E.V."/>
            <person name="Aves S.J."/>
            <person name="Beiko R.G."/>
            <person name="Coutinho P."/>
            <person name="Dacks J.B."/>
            <person name="Durnford D.G."/>
            <person name="Fast N.M."/>
            <person name="Green B.R."/>
            <person name="Grisdale C.J."/>
            <person name="Hempel F."/>
            <person name="Henrissat B."/>
            <person name="Hoppner M.P."/>
            <person name="Ishida K."/>
            <person name="Kim E."/>
            <person name="Koreny L."/>
            <person name="Kroth P.G."/>
            <person name="Liu Y."/>
            <person name="Malik S.B."/>
            <person name="Maier U.G."/>
            <person name="McRose D."/>
            <person name="Mock T."/>
            <person name="Neilson J.A."/>
            <person name="Onodera N.T."/>
            <person name="Poole A.M."/>
            <person name="Pritham E.J."/>
            <person name="Richards T.A."/>
            <person name="Rocap G."/>
            <person name="Roy S.W."/>
            <person name="Sarai C."/>
            <person name="Schaack S."/>
            <person name="Shirato S."/>
            <person name="Slamovits C.H."/>
            <person name="Spencer D.F."/>
            <person name="Suzuki S."/>
            <person name="Worden A.Z."/>
            <person name="Zauner S."/>
            <person name="Barry K."/>
            <person name="Bell C."/>
            <person name="Bharti A.K."/>
            <person name="Crow J.A."/>
            <person name="Grimwood J."/>
            <person name="Kramer R."/>
            <person name="Lindquist E."/>
            <person name="Lucas S."/>
            <person name="Salamov A."/>
            <person name="McFadden G.I."/>
            <person name="Lane C.E."/>
            <person name="Keeling P.J."/>
            <person name="Gray M.W."/>
            <person name="Grigoriev I.V."/>
            <person name="Archibald J.M."/>
        </authorList>
    </citation>
    <scope>NUCLEOTIDE SEQUENCE</scope>
    <source>
        <strain evidence="4 6">CCMP2712</strain>
    </source>
</reference>
<dbReference type="PANTHER" id="PTHR43008">
    <property type="entry name" value="BENZIL REDUCTASE"/>
    <property type="match status" value="1"/>
</dbReference>
<gene>
    <name evidence="4" type="ORF">GUITHDRAFT_113806</name>
</gene>
<organism evidence="4">
    <name type="scientific">Guillardia theta (strain CCMP2712)</name>
    <name type="common">Cryptophyte</name>
    <dbReference type="NCBI Taxonomy" id="905079"/>
    <lineage>
        <taxon>Eukaryota</taxon>
        <taxon>Cryptophyceae</taxon>
        <taxon>Pyrenomonadales</taxon>
        <taxon>Geminigeraceae</taxon>
        <taxon>Guillardia</taxon>
    </lineage>
</organism>
<keyword evidence="3" id="KW-0812">Transmembrane</keyword>
<dbReference type="GO" id="GO:0050664">
    <property type="term" value="F:oxidoreductase activity, acting on NAD(P)H, oxygen as acceptor"/>
    <property type="evidence" value="ECO:0007669"/>
    <property type="project" value="TreeGrafter"/>
</dbReference>
<evidence type="ECO:0000256" key="3">
    <source>
        <dbReference type="SAM" id="Phobius"/>
    </source>
</evidence>
<dbReference type="eggNOG" id="KOG0725">
    <property type="taxonomic scope" value="Eukaryota"/>
</dbReference>
<dbReference type="PANTHER" id="PTHR43008:SF7">
    <property type="entry name" value="SHORT CHAIN DEHYDROGENASE_REDUCTASE (AFU_ORTHOLOGUE AFUA_2G00830)"/>
    <property type="match status" value="1"/>
</dbReference>
<dbReference type="HOGENOM" id="CLU_010194_13_0_1"/>
<dbReference type="EnsemblProtists" id="EKX40067">
    <property type="protein sequence ID" value="EKX40067"/>
    <property type="gene ID" value="GUITHDRAFT_113806"/>
</dbReference>
<dbReference type="KEGG" id="gtt:GUITHDRAFT_113806"/>
<reference evidence="6" key="2">
    <citation type="submission" date="2012-11" db="EMBL/GenBank/DDBJ databases">
        <authorList>
            <person name="Kuo A."/>
            <person name="Curtis B.A."/>
            <person name="Tanifuji G."/>
            <person name="Burki F."/>
            <person name="Gruber A."/>
            <person name="Irimia M."/>
            <person name="Maruyama S."/>
            <person name="Arias M.C."/>
            <person name="Ball S.G."/>
            <person name="Gile G.H."/>
            <person name="Hirakawa Y."/>
            <person name="Hopkins J.F."/>
            <person name="Rensing S.A."/>
            <person name="Schmutz J."/>
            <person name="Symeonidi A."/>
            <person name="Elias M."/>
            <person name="Eveleigh R.J."/>
            <person name="Herman E.K."/>
            <person name="Klute M.J."/>
            <person name="Nakayama T."/>
            <person name="Obornik M."/>
            <person name="Reyes-Prieto A."/>
            <person name="Armbrust E.V."/>
            <person name="Aves S.J."/>
            <person name="Beiko R.G."/>
            <person name="Coutinho P."/>
            <person name="Dacks J.B."/>
            <person name="Durnford D.G."/>
            <person name="Fast N.M."/>
            <person name="Green B.R."/>
            <person name="Grisdale C."/>
            <person name="Hempe F."/>
            <person name="Henrissat B."/>
            <person name="Hoppner M.P."/>
            <person name="Ishida K.-I."/>
            <person name="Kim E."/>
            <person name="Koreny L."/>
            <person name="Kroth P.G."/>
            <person name="Liu Y."/>
            <person name="Malik S.-B."/>
            <person name="Maier U.G."/>
            <person name="McRose D."/>
            <person name="Mock T."/>
            <person name="Neilson J.A."/>
            <person name="Onodera N.T."/>
            <person name="Poole A.M."/>
            <person name="Pritham E.J."/>
            <person name="Richards T.A."/>
            <person name="Rocap G."/>
            <person name="Roy S.W."/>
            <person name="Sarai C."/>
            <person name="Schaack S."/>
            <person name="Shirato S."/>
            <person name="Slamovits C.H."/>
            <person name="Spencer D.F."/>
            <person name="Suzuki S."/>
            <person name="Worden A.Z."/>
            <person name="Zauner S."/>
            <person name="Barry K."/>
            <person name="Bell C."/>
            <person name="Bharti A.K."/>
            <person name="Crow J.A."/>
            <person name="Grimwood J."/>
            <person name="Kramer R."/>
            <person name="Lindquist E."/>
            <person name="Lucas S."/>
            <person name="Salamov A."/>
            <person name="McFadden G.I."/>
            <person name="Lane C.E."/>
            <person name="Keeling P.J."/>
            <person name="Gray M.W."/>
            <person name="Grigoriev I.V."/>
            <person name="Archibald J.M."/>
        </authorList>
    </citation>
    <scope>NUCLEOTIDE SEQUENCE</scope>
    <source>
        <strain evidence="6">CCMP2712</strain>
    </source>
</reference>
<evidence type="ECO:0000256" key="2">
    <source>
        <dbReference type="ARBA" id="ARBA00023002"/>
    </source>
</evidence>
<dbReference type="Pfam" id="PF00106">
    <property type="entry name" value="adh_short"/>
    <property type="match status" value="1"/>
</dbReference>
<dbReference type="OMA" id="VNVMAHV"/>
<dbReference type="AlphaFoldDB" id="L1IVC5"/>
<reference evidence="5" key="3">
    <citation type="submission" date="2015-06" db="UniProtKB">
        <authorList>
            <consortium name="EnsemblProtists"/>
        </authorList>
    </citation>
    <scope>IDENTIFICATION</scope>
</reference>
<dbReference type="STRING" id="905079.L1IVC5"/>
<evidence type="ECO:0000313" key="5">
    <source>
        <dbReference type="EnsemblProtists" id="EKX40067"/>
    </source>
</evidence>
<dbReference type="SUPFAM" id="SSF51735">
    <property type="entry name" value="NAD(P)-binding Rossmann-fold domains"/>
    <property type="match status" value="1"/>
</dbReference>
<dbReference type="RefSeq" id="XP_005827047.1">
    <property type="nucleotide sequence ID" value="XM_005826990.1"/>
</dbReference>